<dbReference type="GO" id="GO:0019370">
    <property type="term" value="P:leukotriene biosynthetic process"/>
    <property type="evidence" value="ECO:0007669"/>
    <property type="project" value="TreeGrafter"/>
</dbReference>
<keyword evidence="2" id="KW-0378">Hydrolase</keyword>
<feature type="binding site" evidence="1">
    <location>
        <position position="22"/>
    </location>
    <ligand>
        <name>Zn(2+)</name>
        <dbReference type="ChEBI" id="CHEBI:29105"/>
        <note>catalytic</note>
    </ligand>
</feature>
<dbReference type="GO" id="GO:0004301">
    <property type="term" value="F:epoxide hydrolase activity"/>
    <property type="evidence" value="ECO:0007669"/>
    <property type="project" value="TreeGrafter"/>
</dbReference>
<evidence type="ECO:0000313" key="2">
    <source>
        <dbReference type="EMBL" id="TNN31186.1"/>
    </source>
</evidence>
<dbReference type="SUPFAM" id="SSF48371">
    <property type="entry name" value="ARM repeat"/>
    <property type="match status" value="1"/>
</dbReference>
<dbReference type="PANTHER" id="PTHR45726:SF3">
    <property type="entry name" value="LEUKOTRIENE A-4 HYDROLASE"/>
    <property type="match status" value="1"/>
</dbReference>
<keyword evidence="1" id="KW-0479">Metal-binding</keyword>
<keyword evidence="1" id="KW-0862">Zinc</keyword>
<dbReference type="Proteomes" id="UP000314294">
    <property type="component" value="Unassembled WGS sequence"/>
</dbReference>
<dbReference type="GO" id="GO:0043171">
    <property type="term" value="P:peptide catabolic process"/>
    <property type="evidence" value="ECO:0007669"/>
    <property type="project" value="TreeGrafter"/>
</dbReference>
<name>A0A4Z2EQJ6_9TELE</name>
<dbReference type="Gene3D" id="1.25.40.320">
    <property type="entry name" value="Peptidase M1, leukotriene A4 hydrolase/aminopeptidase C-terminal domain"/>
    <property type="match status" value="1"/>
</dbReference>
<reference evidence="2 3" key="1">
    <citation type="submission" date="2019-03" db="EMBL/GenBank/DDBJ databases">
        <title>First draft genome of Liparis tanakae, snailfish: a comprehensive survey of snailfish specific genes.</title>
        <authorList>
            <person name="Kim W."/>
            <person name="Song I."/>
            <person name="Jeong J.-H."/>
            <person name="Kim D."/>
            <person name="Kim S."/>
            <person name="Ryu S."/>
            <person name="Song J.Y."/>
            <person name="Lee S.K."/>
        </authorList>
    </citation>
    <scope>NUCLEOTIDE SEQUENCE [LARGE SCALE GENOMIC DNA]</scope>
    <source>
        <tissue evidence="2">Muscle</tissue>
    </source>
</reference>
<dbReference type="InterPro" id="IPR034015">
    <property type="entry name" value="M1_LTA4H"/>
</dbReference>
<dbReference type="GO" id="GO:0004463">
    <property type="term" value="F:leukotriene-A4 hydrolase activity"/>
    <property type="evidence" value="ECO:0007669"/>
    <property type="project" value="TreeGrafter"/>
</dbReference>
<dbReference type="InterPro" id="IPR038502">
    <property type="entry name" value="M1_LTA-4_hydro/amino_C_sf"/>
</dbReference>
<dbReference type="PANTHER" id="PTHR45726">
    <property type="entry name" value="LEUKOTRIENE A-4 HYDROLASE"/>
    <property type="match status" value="1"/>
</dbReference>
<comment type="caution">
    <text evidence="2">The sequence shown here is derived from an EMBL/GenBank/DDBJ whole genome shotgun (WGS) entry which is preliminary data.</text>
</comment>
<dbReference type="InterPro" id="IPR016024">
    <property type="entry name" value="ARM-type_fold"/>
</dbReference>
<accession>A0A4Z2EQJ6</accession>
<evidence type="ECO:0000256" key="1">
    <source>
        <dbReference type="PIRSR" id="PIRSR634015-3"/>
    </source>
</evidence>
<dbReference type="AlphaFoldDB" id="A0A4Z2EQJ6"/>
<protein>
    <submittedName>
        <fullName evidence="2">Leukotriene A-4 hydrolase</fullName>
    </submittedName>
</protein>
<keyword evidence="3" id="KW-1185">Reference proteome</keyword>
<dbReference type="OrthoDB" id="79562at2759"/>
<dbReference type="GO" id="GO:0046872">
    <property type="term" value="F:metal ion binding"/>
    <property type="evidence" value="ECO:0007669"/>
    <property type="project" value="UniProtKB-KW"/>
</dbReference>
<dbReference type="InterPro" id="IPR027268">
    <property type="entry name" value="Peptidase_M4/M1_CTD_sf"/>
</dbReference>
<organism evidence="2 3">
    <name type="scientific">Liparis tanakae</name>
    <name type="common">Tanaka's snailfish</name>
    <dbReference type="NCBI Taxonomy" id="230148"/>
    <lineage>
        <taxon>Eukaryota</taxon>
        <taxon>Metazoa</taxon>
        <taxon>Chordata</taxon>
        <taxon>Craniata</taxon>
        <taxon>Vertebrata</taxon>
        <taxon>Euteleostomi</taxon>
        <taxon>Actinopterygii</taxon>
        <taxon>Neopterygii</taxon>
        <taxon>Teleostei</taxon>
        <taxon>Neoteleostei</taxon>
        <taxon>Acanthomorphata</taxon>
        <taxon>Eupercaria</taxon>
        <taxon>Perciformes</taxon>
        <taxon>Cottioidei</taxon>
        <taxon>Cottales</taxon>
        <taxon>Liparidae</taxon>
        <taxon>Liparis</taxon>
    </lineage>
</organism>
<dbReference type="EMBL" id="SRLO01003715">
    <property type="protein sequence ID" value="TNN31186.1"/>
    <property type="molecule type" value="Genomic_DNA"/>
</dbReference>
<dbReference type="Gene3D" id="1.10.390.10">
    <property type="entry name" value="Neutral Protease Domain 2"/>
    <property type="match status" value="2"/>
</dbReference>
<sequence>MTLWSCDPLVMWPGGAPCRLNEGHTVYLERMIGRSMVSEQFRQFKALGGWKDLQDSVNTFGSSSPLTQLVPSLQDVDPDDAFSSRFSYGSVTTDQWKEHLFSYFKDQVEVLNKVDWTAWMFTPGMPPVQPRYDTTLADACIALSQRWIKAGDQDLSRFQGSDLKTLSSHQLIEFLSLLLQEVDHQGPLH</sequence>
<proteinExistence type="predicted"/>
<dbReference type="GO" id="GO:0005829">
    <property type="term" value="C:cytosol"/>
    <property type="evidence" value="ECO:0007669"/>
    <property type="project" value="TreeGrafter"/>
</dbReference>
<dbReference type="SUPFAM" id="SSF55486">
    <property type="entry name" value="Metalloproteases ('zincins'), catalytic domain"/>
    <property type="match status" value="1"/>
</dbReference>
<dbReference type="GO" id="GO:0004177">
    <property type="term" value="F:aminopeptidase activity"/>
    <property type="evidence" value="ECO:0007669"/>
    <property type="project" value="TreeGrafter"/>
</dbReference>
<comment type="cofactor">
    <cofactor evidence="1">
        <name>Zn(2+)</name>
        <dbReference type="ChEBI" id="CHEBI:29105"/>
    </cofactor>
    <text evidence="1">Binds 1 zinc ion per subunit.</text>
</comment>
<evidence type="ECO:0000313" key="3">
    <source>
        <dbReference type="Proteomes" id="UP000314294"/>
    </source>
</evidence>
<dbReference type="GO" id="GO:0005634">
    <property type="term" value="C:nucleus"/>
    <property type="evidence" value="ECO:0007669"/>
    <property type="project" value="TreeGrafter"/>
</dbReference>
<gene>
    <name evidence="2" type="primary">LTA4H_0</name>
    <name evidence="2" type="ORF">EYF80_058660</name>
</gene>